<evidence type="ECO:0000313" key="1">
    <source>
        <dbReference type="EMBL" id="KAK4500439.1"/>
    </source>
</evidence>
<name>A0ABR0EG18_ZASCE</name>
<comment type="caution">
    <text evidence="1">The sequence shown here is derived from an EMBL/GenBank/DDBJ whole genome shotgun (WGS) entry which is preliminary data.</text>
</comment>
<evidence type="ECO:0000313" key="2">
    <source>
        <dbReference type="Proteomes" id="UP001305779"/>
    </source>
</evidence>
<accession>A0ABR0EG18</accession>
<gene>
    <name evidence="1" type="ORF">PRZ48_008628</name>
</gene>
<reference evidence="1 2" key="1">
    <citation type="journal article" date="2023" name="G3 (Bethesda)">
        <title>A chromosome-level genome assembly of Zasmidium syzygii isolated from banana leaves.</title>
        <authorList>
            <person name="van Westerhoven A.C."/>
            <person name="Mehrabi R."/>
            <person name="Talebi R."/>
            <person name="Steentjes M.B.F."/>
            <person name="Corcolon B."/>
            <person name="Chong P.A."/>
            <person name="Kema G.H.J."/>
            <person name="Seidl M.F."/>
        </authorList>
    </citation>
    <scope>NUCLEOTIDE SEQUENCE [LARGE SCALE GENOMIC DNA]</scope>
    <source>
        <strain evidence="1 2">P124</strain>
    </source>
</reference>
<protein>
    <submittedName>
        <fullName evidence="1">Uncharacterized protein</fullName>
    </submittedName>
</protein>
<dbReference type="EMBL" id="JAXOVC010000006">
    <property type="protein sequence ID" value="KAK4500439.1"/>
    <property type="molecule type" value="Genomic_DNA"/>
</dbReference>
<proteinExistence type="predicted"/>
<sequence>MVPRAPVLLEAFMRIYARDADKQIGSFAMAMIDYVELYVDADGLLDETQLPEQLRDFYRQLKEGEKPVSQWTRELQEALRLMKEKEEEQEK</sequence>
<organism evidence="1 2">
    <name type="scientific">Zasmidium cellare</name>
    <name type="common">Wine cellar mold</name>
    <name type="synonym">Racodium cellare</name>
    <dbReference type="NCBI Taxonomy" id="395010"/>
    <lineage>
        <taxon>Eukaryota</taxon>
        <taxon>Fungi</taxon>
        <taxon>Dikarya</taxon>
        <taxon>Ascomycota</taxon>
        <taxon>Pezizomycotina</taxon>
        <taxon>Dothideomycetes</taxon>
        <taxon>Dothideomycetidae</taxon>
        <taxon>Mycosphaerellales</taxon>
        <taxon>Mycosphaerellaceae</taxon>
        <taxon>Zasmidium</taxon>
    </lineage>
</organism>
<dbReference type="Proteomes" id="UP001305779">
    <property type="component" value="Unassembled WGS sequence"/>
</dbReference>
<keyword evidence="2" id="KW-1185">Reference proteome</keyword>